<dbReference type="Proteomes" id="UP000178129">
    <property type="component" value="Unassembled WGS sequence"/>
</dbReference>
<comment type="caution">
    <text evidence="3">The sequence shown here is derived from an EMBL/GenBank/DDBJ whole genome shotgun (WGS) entry which is preliminary data.</text>
</comment>
<dbReference type="EMBL" id="FJUW01000068">
    <property type="protein sequence ID" value="CZT12097.1"/>
    <property type="molecule type" value="Genomic_DNA"/>
</dbReference>
<evidence type="ECO:0000313" key="3">
    <source>
        <dbReference type="EMBL" id="CZT12097.1"/>
    </source>
</evidence>
<dbReference type="InterPro" id="IPR046529">
    <property type="entry name" value="DUF6594"/>
</dbReference>
<protein>
    <recommendedName>
        <fullName evidence="2">DUF6594 domain-containing protein</fullName>
    </recommendedName>
</protein>
<keyword evidence="4" id="KW-1185">Reference proteome</keyword>
<sequence>MSTPIPQTDLEMGDVNHVDVPVGDLALPTNVPDEVGVVEPAPETVPVALQEGIAAPAPAPAAAATNPRLTLEEYRKRIKDSELAKKWIFERPFSDVVHGLHLDNIERAMREILKHDTIRKVATNAANSPGLKPLQELYRPALETLERSHIATALRHYDEFQKSEDKSRPFPCFAVIPGVYSTEESILGAILEAGQHGDLWDEAEVLQLDAQIKASSDAYGAEQYFDYQIWNKLIAYDVEKTKAKEDFRTRLYMAVFGGLALVAPMLIMTLHEGKTTSLVTTSVFVFVVAIILAWRMKDAQAKDIIGATAAYPAVLVVFVGTGTNTTGETPASS</sequence>
<reference evidence="4" key="1">
    <citation type="submission" date="2016-03" db="EMBL/GenBank/DDBJ databases">
        <authorList>
            <person name="Ploux O."/>
        </authorList>
    </citation>
    <scope>NUCLEOTIDE SEQUENCE [LARGE SCALE GENOMIC DNA]</scope>
    <source>
        <strain evidence="4">UK7</strain>
    </source>
</reference>
<dbReference type="Pfam" id="PF20237">
    <property type="entry name" value="DUF6594"/>
    <property type="match status" value="1"/>
</dbReference>
<feature type="domain" description="DUF6594" evidence="2">
    <location>
        <begin position="249"/>
        <end position="316"/>
    </location>
</feature>
<keyword evidence="1" id="KW-1133">Transmembrane helix</keyword>
<keyword evidence="1" id="KW-0472">Membrane</keyword>
<proteinExistence type="predicted"/>
<dbReference type="AlphaFoldDB" id="A0A1E1LNL5"/>
<evidence type="ECO:0000256" key="1">
    <source>
        <dbReference type="SAM" id="Phobius"/>
    </source>
</evidence>
<accession>A0A1E1LNL5</accession>
<organism evidence="3 4">
    <name type="scientific">Rhynchosporium graminicola</name>
    <dbReference type="NCBI Taxonomy" id="2792576"/>
    <lineage>
        <taxon>Eukaryota</taxon>
        <taxon>Fungi</taxon>
        <taxon>Dikarya</taxon>
        <taxon>Ascomycota</taxon>
        <taxon>Pezizomycotina</taxon>
        <taxon>Leotiomycetes</taxon>
        <taxon>Helotiales</taxon>
        <taxon>Ploettnerulaceae</taxon>
        <taxon>Rhynchosporium</taxon>
    </lineage>
</organism>
<dbReference type="InParanoid" id="A0A1E1LNL5"/>
<keyword evidence="1" id="KW-0812">Transmembrane</keyword>
<feature type="transmembrane region" description="Helical" evidence="1">
    <location>
        <begin position="276"/>
        <end position="294"/>
    </location>
</feature>
<evidence type="ECO:0000259" key="2">
    <source>
        <dbReference type="Pfam" id="PF20237"/>
    </source>
</evidence>
<name>A0A1E1LNL5_9HELO</name>
<feature type="transmembrane region" description="Helical" evidence="1">
    <location>
        <begin position="251"/>
        <end position="270"/>
    </location>
</feature>
<dbReference type="STRING" id="914237.A0A1E1LNL5"/>
<evidence type="ECO:0000313" key="4">
    <source>
        <dbReference type="Proteomes" id="UP000178129"/>
    </source>
</evidence>
<gene>
    <name evidence="3" type="ORF">RCO7_11129</name>
</gene>